<dbReference type="AlphaFoldDB" id="A0A8J3KI99"/>
<protein>
    <recommendedName>
        <fullName evidence="4">Cyanobacterial TRADD-N associated 2 transmembrane domain-containing protein</fullName>
    </recommendedName>
</protein>
<keyword evidence="1" id="KW-0175">Coiled coil</keyword>
<dbReference type="InterPro" id="IPR048567">
    <property type="entry name" value="CyanoTRADDas_TM"/>
</dbReference>
<sequence>MPTQLSDWLGVLAALAGGFSALLVTLFTQRAYSRSAQAAADDLRTRLSKQGHQPERIVEIAAVVRDLMDGADTRTAERLAALEGELERLRQAAEKDNRRYLLLQEYAVQGLSQSKISFRVSLAAASLGFVVILVGVGMAATGSSLEVTVVPLVAGAVVEAVAALFFVQDKRAQATMSAFFDKLRDDRRTDDAVDLMREVEDPSLKARLQAMLSLHFAGLPADVSQLDPLPPATSAMNNRQRTTVEPQNSKIGV</sequence>
<keyword evidence="6" id="KW-1185">Reference proteome</keyword>
<feature type="region of interest" description="Disordered" evidence="2">
    <location>
        <begin position="227"/>
        <end position="253"/>
    </location>
</feature>
<dbReference type="RefSeq" id="WP_147432869.1">
    <property type="nucleotide sequence ID" value="NZ_BONH01000037.1"/>
</dbReference>
<keyword evidence="3" id="KW-1133">Transmembrane helix</keyword>
<name>A0A8J3KI99_9ACTN</name>
<accession>A0A8J3KI99</accession>
<keyword evidence="3" id="KW-0472">Membrane</keyword>
<dbReference type="EMBL" id="BONH01000037">
    <property type="protein sequence ID" value="GIG01265.1"/>
    <property type="molecule type" value="Genomic_DNA"/>
</dbReference>
<gene>
    <name evidence="5" type="ORF">Cci01nite_63580</name>
</gene>
<evidence type="ECO:0000259" key="4">
    <source>
        <dbReference type="Pfam" id="PF20712"/>
    </source>
</evidence>
<evidence type="ECO:0000256" key="1">
    <source>
        <dbReference type="SAM" id="Coils"/>
    </source>
</evidence>
<keyword evidence="3" id="KW-0812">Transmembrane</keyword>
<feature type="compositionally biased region" description="Polar residues" evidence="2">
    <location>
        <begin position="234"/>
        <end position="253"/>
    </location>
</feature>
<evidence type="ECO:0000313" key="6">
    <source>
        <dbReference type="Proteomes" id="UP000659904"/>
    </source>
</evidence>
<feature type="domain" description="Cyanobacterial TRADD-N associated 2 transmembrane" evidence="4">
    <location>
        <begin position="109"/>
        <end position="174"/>
    </location>
</feature>
<dbReference type="Pfam" id="PF20712">
    <property type="entry name" value="CyanoTRADDas_TM"/>
    <property type="match status" value="1"/>
</dbReference>
<comment type="caution">
    <text evidence="5">The sequence shown here is derived from an EMBL/GenBank/DDBJ whole genome shotgun (WGS) entry which is preliminary data.</text>
</comment>
<reference evidence="5 6" key="1">
    <citation type="submission" date="2021-01" db="EMBL/GenBank/DDBJ databases">
        <title>Whole genome shotgun sequence of Catellatospora citrea NBRC 14495.</title>
        <authorList>
            <person name="Komaki H."/>
            <person name="Tamura T."/>
        </authorList>
    </citation>
    <scope>NUCLEOTIDE SEQUENCE [LARGE SCALE GENOMIC DNA]</scope>
    <source>
        <strain evidence="5 6">NBRC 14495</strain>
    </source>
</reference>
<evidence type="ECO:0000256" key="2">
    <source>
        <dbReference type="SAM" id="MobiDB-lite"/>
    </source>
</evidence>
<feature type="transmembrane region" description="Helical" evidence="3">
    <location>
        <begin position="147"/>
        <end position="167"/>
    </location>
</feature>
<feature type="transmembrane region" description="Helical" evidence="3">
    <location>
        <begin position="6"/>
        <end position="27"/>
    </location>
</feature>
<evidence type="ECO:0000256" key="3">
    <source>
        <dbReference type="SAM" id="Phobius"/>
    </source>
</evidence>
<evidence type="ECO:0000313" key="5">
    <source>
        <dbReference type="EMBL" id="GIG01265.1"/>
    </source>
</evidence>
<organism evidence="5 6">
    <name type="scientific">Catellatospora citrea</name>
    <dbReference type="NCBI Taxonomy" id="53366"/>
    <lineage>
        <taxon>Bacteria</taxon>
        <taxon>Bacillati</taxon>
        <taxon>Actinomycetota</taxon>
        <taxon>Actinomycetes</taxon>
        <taxon>Micromonosporales</taxon>
        <taxon>Micromonosporaceae</taxon>
        <taxon>Catellatospora</taxon>
    </lineage>
</organism>
<feature type="coiled-coil region" evidence="1">
    <location>
        <begin position="72"/>
        <end position="99"/>
    </location>
</feature>
<feature type="transmembrane region" description="Helical" evidence="3">
    <location>
        <begin position="120"/>
        <end position="141"/>
    </location>
</feature>
<proteinExistence type="predicted"/>
<dbReference type="Proteomes" id="UP000659904">
    <property type="component" value="Unassembled WGS sequence"/>
</dbReference>